<organism evidence="4 5">
    <name type="scientific">Actinopolyspora erythraea</name>
    <dbReference type="NCBI Taxonomy" id="414996"/>
    <lineage>
        <taxon>Bacteria</taxon>
        <taxon>Bacillati</taxon>
        <taxon>Actinomycetota</taxon>
        <taxon>Actinomycetes</taxon>
        <taxon>Actinopolysporales</taxon>
        <taxon>Actinopolysporaceae</taxon>
        <taxon>Actinopolyspora</taxon>
    </lineage>
</organism>
<dbReference type="RefSeq" id="WP_084134094.1">
    <property type="nucleotide sequence ID" value="NZ_CP022752.1"/>
</dbReference>
<evidence type="ECO:0000256" key="2">
    <source>
        <dbReference type="ARBA" id="ARBA00022679"/>
    </source>
</evidence>
<accession>A0A223RT41</accession>
<dbReference type="AlphaFoldDB" id="A0A223RT41"/>
<dbReference type="KEGG" id="aey:CDG81_12920"/>
<sequence length="118" mass="13074">MKSASSDERWCLDTRRLSGMDAFDTEGYDTQSRFVVDPVTSNCRSISERGEHVVFGVSPGNSYFNVALLTDLLGWMSGVFSRIDVVVPDSGIEHTYHALGAHRPSCGKKSTRGDQRRT</sequence>
<protein>
    <recommendedName>
        <fullName evidence="3">Cyclodipeptide synthase</fullName>
    </recommendedName>
</protein>
<dbReference type="InterPro" id="IPR038622">
    <property type="entry name" value="CDPS_sf"/>
</dbReference>
<dbReference type="Gene3D" id="3.40.50.11710">
    <property type="entry name" value="Cyclodipeptide synthase"/>
    <property type="match status" value="1"/>
</dbReference>
<dbReference type="Proteomes" id="UP000215043">
    <property type="component" value="Chromosome"/>
</dbReference>
<name>A0A223RT41_9ACTN</name>
<dbReference type="OrthoDB" id="2895472at2"/>
<evidence type="ECO:0000313" key="5">
    <source>
        <dbReference type="Proteomes" id="UP000215043"/>
    </source>
</evidence>
<reference evidence="4 5" key="1">
    <citation type="submission" date="2017-08" db="EMBL/GenBank/DDBJ databases">
        <title>The complete genome sequence of moderately halophilic actinomycete Actinopolyspora erythraea YIM 90600, the producer of novel erythromycin, novel actinopolysporins A-C and tubercidin.</title>
        <authorList>
            <person name="Yin M."/>
            <person name="Tang S."/>
        </authorList>
    </citation>
    <scope>NUCLEOTIDE SEQUENCE [LARGE SCALE GENOMIC DNA]</scope>
    <source>
        <strain evidence="4 5">YIM 90600</strain>
    </source>
</reference>
<evidence type="ECO:0000256" key="1">
    <source>
        <dbReference type="ARBA" id="ARBA00006034"/>
    </source>
</evidence>
<dbReference type="NCBIfam" id="TIGR04539">
    <property type="entry name" value="tRNA_cyclodipep"/>
    <property type="match status" value="1"/>
</dbReference>
<gene>
    <name evidence="4" type="ORF">CDG81_12920</name>
</gene>
<evidence type="ECO:0000313" key="4">
    <source>
        <dbReference type="EMBL" id="ASU79038.1"/>
    </source>
</evidence>
<proteinExistence type="inferred from homology"/>
<comment type="similarity">
    <text evidence="1">Belongs to the CDPS family.</text>
</comment>
<evidence type="ECO:0000256" key="3">
    <source>
        <dbReference type="ARBA" id="ARBA00030771"/>
    </source>
</evidence>
<keyword evidence="2" id="KW-0808">Transferase</keyword>
<dbReference type="GO" id="GO:0016755">
    <property type="term" value="F:aminoacyltransferase activity"/>
    <property type="evidence" value="ECO:0007669"/>
    <property type="project" value="InterPro"/>
</dbReference>
<dbReference type="EMBL" id="CP022752">
    <property type="protein sequence ID" value="ASU79038.1"/>
    <property type="molecule type" value="Genomic_DNA"/>
</dbReference>
<dbReference type="InterPro" id="IPR030903">
    <property type="entry name" value="CDPS"/>
</dbReference>
<dbReference type="Pfam" id="PF16715">
    <property type="entry name" value="CDPS"/>
    <property type="match status" value="1"/>
</dbReference>